<dbReference type="AlphaFoldDB" id="A0A4P9W8U5"/>
<protein>
    <submittedName>
        <fullName evidence="2">Uncharacterized protein</fullName>
    </submittedName>
</protein>
<proteinExistence type="predicted"/>
<accession>A0A4P9W8U5</accession>
<evidence type="ECO:0000313" key="2">
    <source>
        <dbReference type="EMBL" id="RKO88794.1"/>
    </source>
</evidence>
<gene>
    <name evidence="2" type="ORF">BDK51DRAFT_26122</name>
</gene>
<dbReference type="EMBL" id="KZ996474">
    <property type="protein sequence ID" value="RKO88794.1"/>
    <property type="molecule type" value="Genomic_DNA"/>
</dbReference>
<feature type="region of interest" description="Disordered" evidence="1">
    <location>
        <begin position="1"/>
        <end position="76"/>
    </location>
</feature>
<feature type="compositionally biased region" description="Acidic residues" evidence="1">
    <location>
        <begin position="60"/>
        <end position="76"/>
    </location>
</feature>
<evidence type="ECO:0000313" key="3">
    <source>
        <dbReference type="Proteomes" id="UP000269721"/>
    </source>
</evidence>
<feature type="compositionally biased region" description="Polar residues" evidence="1">
    <location>
        <begin position="1"/>
        <end position="13"/>
    </location>
</feature>
<reference evidence="3" key="1">
    <citation type="journal article" date="2018" name="Nat. Microbiol.">
        <title>Leveraging single-cell genomics to expand the fungal tree of life.</title>
        <authorList>
            <person name="Ahrendt S.R."/>
            <person name="Quandt C.A."/>
            <person name="Ciobanu D."/>
            <person name="Clum A."/>
            <person name="Salamov A."/>
            <person name="Andreopoulos B."/>
            <person name="Cheng J.F."/>
            <person name="Woyke T."/>
            <person name="Pelin A."/>
            <person name="Henrissat B."/>
            <person name="Reynolds N.K."/>
            <person name="Benny G.L."/>
            <person name="Smith M.E."/>
            <person name="James T.Y."/>
            <person name="Grigoriev I.V."/>
        </authorList>
    </citation>
    <scope>NUCLEOTIDE SEQUENCE [LARGE SCALE GENOMIC DNA]</scope>
</reference>
<evidence type="ECO:0000256" key="1">
    <source>
        <dbReference type="SAM" id="MobiDB-lite"/>
    </source>
</evidence>
<name>A0A4P9W8U5_9FUNG</name>
<sequence>MFHISLSTTTKQTLPPDASYLIPDSAMEDEKDEEDKEDKAGPRGDALPGAAGNASKDGEYAQDDELEDEQEDKQEFEGAIEEVSWDENSAEDNYYQEYSKGSSSVVAVKKVKAKTVPITPGKLLRDHIQGLGAACATLFASRRGVCPMSLLREKLKSRSCLRTGSAHLPPPPPQLPPPSAVRLLLLRSALEFWGKGVICNGVAPADAYAISNQDLPKLPLQGIFQFGLVFAHTRAVVLQKQTILNSSATNVPSGGNRYYIKASTANSTKIEVQGQEVKT</sequence>
<organism evidence="2 3">
    <name type="scientific">Blyttiomyces helicus</name>
    <dbReference type="NCBI Taxonomy" id="388810"/>
    <lineage>
        <taxon>Eukaryota</taxon>
        <taxon>Fungi</taxon>
        <taxon>Fungi incertae sedis</taxon>
        <taxon>Chytridiomycota</taxon>
        <taxon>Chytridiomycota incertae sedis</taxon>
        <taxon>Chytridiomycetes</taxon>
        <taxon>Chytridiomycetes incertae sedis</taxon>
        <taxon>Blyttiomyces</taxon>
    </lineage>
</organism>
<feature type="compositionally biased region" description="Acidic residues" evidence="1">
    <location>
        <begin position="26"/>
        <end position="36"/>
    </location>
</feature>
<dbReference type="Proteomes" id="UP000269721">
    <property type="component" value="Unassembled WGS sequence"/>
</dbReference>
<keyword evidence="3" id="KW-1185">Reference proteome</keyword>